<dbReference type="InterPro" id="IPR010785">
    <property type="entry name" value="AcMNPV_AC18"/>
</dbReference>
<gene>
    <name evidence="1" type="primary">ORF-125</name>
</gene>
<accession>Q4KSV5</accession>
<dbReference type="EMBL" id="AY864330">
    <property type="protein sequence ID" value="AAY84056.1"/>
    <property type="molecule type" value="Genomic_DNA"/>
</dbReference>
<dbReference type="Pfam" id="PF07134">
    <property type="entry name" value="AcMNPV_Orf18"/>
    <property type="match status" value="1"/>
</dbReference>
<dbReference type="OrthoDB" id="15358at10239"/>
<dbReference type="EMBL" id="JX560541">
    <property type="protein sequence ID" value="AGE61685.1"/>
    <property type="molecule type" value="Genomic_DNA"/>
</dbReference>
<evidence type="ECO:0000313" key="3">
    <source>
        <dbReference type="Proteomes" id="UP000202309"/>
    </source>
</evidence>
<evidence type="ECO:0000313" key="1">
    <source>
        <dbReference type="EMBL" id="AAY84056.1"/>
    </source>
</evidence>
<reference evidence="1 3" key="2">
    <citation type="journal article" date="2005" name="J. Gen. Virol.">
        <title>Genome sequence of Chrysodeixis chalcites nucleopolyhedrovirus, a baculovirus with two DNA photolyase genes.</title>
        <authorList>
            <person name="van Oers M.M."/>
            <person name="Abma-Henkens M.H."/>
            <person name="Herniou E.A."/>
            <person name="de Groot J.C."/>
            <person name="Peters S."/>
            <person name="Vlak J.M."/>
        </authorList>
    </citation>
    <scope>NUCLEOTIDE SEQUENCE [LARGE SCALE GENOMIC DNA]</scope>
</reference>
<evidence type="ECO:0000313" key="2">
    <source>
        <dbReference type="EMBL" id="AGE61685.1"/>
    </source>
</evidence>
<dbReference type="KEGG" id="vg:3431517"/>
<dbReference type="RefSeq" id="YP_249729.1">
    <property type="nucleotide sequence ID" value="NC_007151.1"/>
</dbReference>
<sequence length="438" mass="51697">MESILERFHYHRTIPYISKKLVNDILSDRVLQKLNRIDSPTVVVDENNNKAVDGGFLDDNRPAKKFHQEILEKTYSSLKTFTVVKGGAAIAAHLEEINPFLADIDIEIYVDDVDFNHRVNIDNLSSFVALTSLEKNLRKISQKYFGVIEKILREFDIKKLIKDAANDTKQTYNMDDDDNDDSTDDCQKSVIIFKSYVNEAVEFNVADVELRLNHRMPFKTTVSKVNEEYFLVRYSFNVHMVATSQSSMRLYRRSDIKELNYFVFDVYFLDLTIKNYSAMNSAINKPLSYLIKPLYDTNITVEYIDNVIADQIECLMFNVFNYQDYKIKNRIIKLRKLLGKKYYPVNSRMQLQNFYYIKNSNAVFEIKNLKNLLYLLNPTLGSNLIIHLYLNDRLVNNIDDITHQVNFPYHLWENNYFTKCWYRFMCILNDLFNLNYTI</sequence>
<protein>
    <submittedName>
        <fullName evidence="1">ORF-125 peptide</fullName>
    </submittedName>
</protein>
<proteinExistence type="predicted"/>
<keyword evidence="3" id="KW-1185">Reference proteome</keyword>
<reference evidence="2" key="3">
    <citation type="submission" date="2012-08" db="EMBL/GenBank/DDBJ databases">
        <title>Sequences comparision among Chrysodeixis chalcites nucleopolyhedrovirus genotypes from a field strain of the Canary Islands.</title>
        <authorList>
            <person name="Bernal A."/>
            <person name="Simon O."/>
            <person name="Palma L."/>
            <person name="Williams T."/>
            <person name="Caballero P."/>
        </authorList>
    </citation>
    <scope>NUCLEOTIDE SEQUENCE</scope>
    <source>
        <strain evidence="2">TF1</strain>
    </source>
</reference>
<dbReference type="GeneID" id="3431517"/>
<name>Q4KSV5_9ABAC</name>
<organism evidence="1 3">
    <name type="scientific">Chrysodeixis chalcites nucleopolyhedrovirus</name>
    <dbReference type="NCBI Taxonomy" id="320432"/>
    <lineage>
        <taxon>Viruses</taxon>
        <taxon>Viruses incertae sedis</taxon>
        <taxon>Naldaviricetes</taxon>
        <taxon>Lefavirales</taxon>
        <taxon>Baculoviridae</taxon>
        <taxon>Alphabaculovirus</taxon>
        <taxon>Alphabaculovirus chrychalcites</taxon>
    </lineage>
</organism>
<reference evidence="1 3" key="1">
    <citation type="journal article" date="2004" name="Virology">
        <title>Identification and characterization of a DNA photolyase-containing baculovirus from Chrysodeixis chalcites.</title>
        <authorList>
            <person name="van Oers M.M."/>
            <person name="Herniou E.A."/>
            <person name="Usmany M."/>
            <person name="Messelink G.J."/>
            <person name="Vlak J.M."/>
        </authorList>
    </citation>
    <scope>NUCLEOTIDE SEQUENCE [LARGE SCALE GENOMIC DNA]</scope>
</reference>
<dbReference type="Proteomes" id="UP000202309">
    <property type="component" value="Segment"/>
</dbReference>